<feature type="transmembrane region" description="Helical" evidence="5">
    <location>
        <begin position="46"/>
        <end position="64"/>
    </location>
</feature>
<keyword evidence="3 5" id="KW-1133">Transmembrane helix</keyword>
<dbReference type="AlphaFoldDB" id="A0A317L243"/>
<dbReference type="GO" id="GO:0016020">
    <property type="term" value="C:membrane"/>
    <property type="evidence" value="ECO:0007669"/>
    <property type="project" value="UniProtKB-SubCell"/>
</dbReference>
<evidence type="ECO:0000256" key="2">
    <source>
        <dbReference type="ARBA" id="ARBA00022692"/>
    </source>
</evidence>
<accession>A0A317L243</accession>
<dbReference type="Pfam" id="PF07681">
    <property type="entry name" value="DoxX"/>
    <property type="match status" value="1"/>
</dbReference>
<dbReference type="InterPro" id="IPR032808">
    <property type="entry name" value="DoxX"/>
</dbReference>
<dbReference type="EMBL" id="QGTD01000004">
    <property type="protein sequence ID" value="PWU69867.1"/>
    <property type="molecule type" value="Genomic_DNA"/>
</dbReference>
<dbReference type="Proteomes" id="UP000245624">
    <property type="component" value="Unassembled WGS sequence"/>
</dbReference>
<comment type="caution">
    <text evidence="6">The sequence shown here is derived from an EMBL/GenBank/DDBJ whole genome shotgun (WGS) entry which is preliminary data.</text>
</comment>
<evidence type="ECO:0000313" key="7">
    <source>
        <dbReference type="Proteomes" id="UP000245624"/>
    </source>
</evidence>
<keyword evidence="2 5" id="KW-0812">Transmembrane</keyword>
<feature type="transmembrane region" description="Helical" evidence="5">
    <location>
        <begin position="12"/>
        <end position="40"/>
    </location>
</feature>
<dbReference type="OrthoDB" id="2969770at2"/>
<proteinExistence type="predicted"/>
<feature type="transmembrane region" description="Helical" evidence="5">
    <location>
        <begin position="71"/>
        <end position="90"/>
    </location>
</feature>
<evidence type="ECO:0000256" key="5">
    <source>
        <dbReference type="SAM" id="Phobius"/>
    </source>
</evidence>
<comment type="subcellular location">
    <subcellularLocation>
        <location evidence="1">Membrane</location>
        <topology evidence="1">Multi-pass membrane protein</topology>
    </subcellularLocation>
</comment>
<name>A0A317L243_9BACI</name>
<evidence type="ECO:0000256" key="1">
    <source>
        <dbReference type="ARBA" id="ARBA00004141"/>
    </source>
</evidence>
<sequence>MPNKLSSHQLIRYMVGFVFIVSAIMKLAIADFTSAFISFGIPFPEITVWIVGITELIAGGLILANYYVKRATIPLLIIIVTAIILTKIPILPTGVFSFLFEARLDIVMFILLYILWKNEY</sequence>
<evidence type="ECO:0000256" key="4">
    <source>
        <dbReference type="ARBA" id="ARBA00023136"/>
    </source>
</evidence>
<keyword evidence="7" id="KW-1185">Reference proteome</keyword>
<evidence type="ECO:0000256" key="3">
    <source>
        <dbReference type="ARBA" id="ARBA00022989"/>
    </source>
</evidence>
<reference evidence="6 7" key="1">
    <citation type="submission" date="2018-05" db="EMBL/GenBank/DDBJ databases">
        <title>Genomic analysis of Gracilibacillus dipsosauri DD1 reveals novel features of a salt-tolerant amylase.</title>
        <authorList>
            <person name="Deutch C.E."/>
            <person name="Yang S."/>
        </authorList>
    </citation>
    <scope>NUCLEOTIDE SEQUENCE [LARGE SCALE GENOMIC DNA]</scope>
    <source>
        <strain evidence="6 7">DD1</strain>
    </source>
</reference>
<gene>
    <name evidence="6" type="ORF">DLJ74_02750</name>
</gene>
<protein>
    <submittedName>
        <fullName evidence="6">DoxX family membrane protein</fullName>
    </submittedName>
</protein>
<organism evidence="6 7">
    <name type="scientific">Gracilibacillus dipsosauri</name>
    <dbReference type="NCBI Taxonomy" id="178340"/>
    <lineage>
        <taxon>Bacteria</taxon>
        <taxon>Bacillati</taxon>
        <taxon>Bacillota</taxon>
        <taxon>Bacilli</taxon>
        <taxon>Bacillales</taxon>
        <taxon>Bacillaceae</taxon>
        <taxon>Gracilibacillus</taxon>
    </lineage>
</organism>
<feature type="transmembrane region" description="Helical" evidence="5">
    <location>
        <begin position="96"/>
        <end position="116"/>
    </location>
</feature>
<dbReference type="RefSeq" id="WP_054860021.1">
    <property type="nucleotide sequence ID" value="NZ_JAJUIE010000035.1"/>
</dbReference>
<keyword evidence="4 5" id="KW-0472">Membrane</keyword>
<evidence type="ECO:0000313" key="6">
    <source>
        <dbReference type="EMBL" id="PWU69867.1"/>
    </source>
</evidence>